<dbReference type="InterPro" id="IPR007111">
    <property type="entry name" value="NACHT_NTPase"/>
</dbReference>
<evidence type="ECO:0008006" key="12">
    <source>
        <dbReference type="Google" id="ProtNLM"/>
    </source>
</evidence>
<dbReference type="SUPFAM" id="SSF49899">
    <property type="entry name" value="Concanavalin A-like lectins/glucanases"/>
    <property type="match status" value="1"/>
</dbReference>
<dbReference type="InterPro" id="IPR013320">
    <property type="entry name" value="ConA-like_dom_sf"/>
</dbReference>
<dbReference type="FunFam" id="3.80.10.10:FF:000782">
    <property type="entry name" value="Si:ch211-196h16.4"/>
    <property type="match status" value="1"/>
</dbReference>
<dbReference type="PROSITE" id="PS50837">
    <property type="entry name" value="NACHT"/>
    <property type="match status" value="1"/>
</dbReference>
<dbReference type="Pfam" id="PF17779">
    <property type="entry name" value="WHD_NOD2"/>
    <property type="match status" value="1"/>
</dbReference>
<dbReference type="Pfam" id="PF17776">
    <property type="entry name" value="NLRC4_HD2"/>
    <property type="match status" value="1"/>
</dbReference>
<dbReference type="InterPro" id="IPR027417">
    <property type="entry name" value="P-loop_NTPase"/>
</dbReference>
<dbReference type="InterPro" id="IPR032675">
    <property type="entry name" value="LRR_dom_sf"/>
</dbReference>
<feature type="compositionally biased region" description="Basic and acidic residues" evidence="7">
    <location>
        <begin position="49"/>
        <end position="61"/>
    </location>
</feature>
<dbReference type="Gene3D" id="3.80.10.10">
    <property type="entry name" value="Ribonuclease Inhibitor"/>
    <property type="match status" value="3"/>
</dbReference>
<dbReference type="InterPro" id="IPR041075">
    <property type="entry name" value="NOD1/2_WH"/>
</dbReference>
<dbReference type="SMART" id="SM00589">
    <property type="entry name" value="PRY"/>
    <property type="match status" value="1"/>
</dbReference>
<dbReference type="SMART" id="SM00368">
    <property type="entry name" value="LRR_RI"/>
    <property type="match status" value="10"/>
</dbReference>
<dbReference type="Gene3D" id="2.60.120.920">
    <property type="match status" value="1"/>
</dbReference>
<evidence type="ECO:0000256" key="1">
    <source>
        <dbReference type="ARBA" id="ARBA00004496"/>
    </source>
</evidence>
<evidence type="ECO:0000256" key="2">
    <source>
        <dbReference type="ARBA" id="ARBA00022490"/>
    </source>
</evidence>
<evidence type="ECO:0000259" key="8">
    <source>
        <dbReference type="PROSITE" id="PS50188"/>
    </source>
</evidence>
<dbReference type="InterPro" id="IPR051261">
    <property type="entry name" value="NLR"/>
</dbReference>
<dbReference type="GO" id="GO:0005737">
    <property type="term" value="C:cytoplasm"/>
    <property type="evidence" value="ECO:0007669"/>
    <property type="project" value="UniProtKB-SubCell"/>
</dbReference>
<dbReference type="CDD" id="cd00116">
    <property type="entry name" value="LRR_RI"/>
    <property type="match status" value="1"/>
</dbReference>
<dbReference type="SMART" id="SM01288">
    <property type="entry name" value="FISNA"/>
    <property type="match status" value="1"/>
</dbReference>
<dbReference type="Gene3D" id="1.10.533.10">
    <property type="entry name" value="Death Domain, Fas"/>
    <property type="match status" value="1"/>
</dbReference>
<dbReference type="AlphaFoldDB" id="A0A8C7JKJ3"/>
<dbReference type="InterPro" id="IPR043136">
    <property type="entry name" value="B30.2/SPRY_sf"/>
</dbReference>
<dbReference type="Pfam" id="PF00622">
    <property type="entry name" value="SPRY"/>
    <property type="match status" value="1"/>
</dbReference>
<dbReference type="Pfam" id="PF05729">
    <property type="entry name" value="NACHT"/>
    <property type="match status" value="1"/>
</dbReference>
<feature type="compositionally biased region" description="Basic and acidic residues" evidence="7">
    <location>
        <begin position="125"/>
        <end position="134"/>
    </location>
</feature>
<reference evidence="10" key="1">
    <citation type="submission" date="2025-08" db="UniProtKB">
        <authorList>
            <consortium name="Ensembl"/>
        </authorList>
    </citation>
    <scope>IDENTIFICATION</scope>
</reference>
<dbReference type="PANTHER" id="PTHR24106">
    <property type="entry name" value="NACHT, LRR AND CARD DOMAINS-CONTAINING"/>
    <property type="match status" value="1"/>
</dbReference>
<dbReference type="Gene3D" id="3.40.50.300">
    <property type="entry name" value="P-loop containing nucleotide triphosphate hydrolases"/>
    <property type="match status" value="1"/>
</dbReference>
<dbReference type="InterPro" id="IPR003879">
    <property type="entry name" value="Butyrophylin_SPRY"/>
</dbReference>
<evidence type="ECO:0000256" key="6">
    <source>
        <dbReference type="ARBA" id="ARBA00022840"/>
    </source>
</evidence>
<feature type="domain" description="B30.2/SPRY" evidence="8">
    <location>
        <begin position="1071"/>
        <end position="1271"/>
    </location>
</feature>
<keyword evidence="4" id="KW-0677">Repeat</keyword>
<dbReference type="FunFam" id="3.40.50.300:FF:001524">
    <property type="entry name" value="Si:dkey-126g1.7"/>
    <property type="match status" value="1"/>
</dbReference>
<dbReference type="InterPro" id="IPR029495">
    <property type="entry name" value="NACHT-assoc"/>
</dbReference>
<sequence>MSLSGKREEGGPASKINLSEGHDTKAKRPIKQERPASPVPSCVSMKSDWSMEHPLNFREGDFSTEQRNQQERSESEILSGQSSQSHQTDLASIFSLLEEKIMTFVKNELKMFKRILSPELPEGFESQKQDKEVVDPEDEKQESSAREGALKITLHILRKMNQKELADTLEKYELAVICQRELKSNLKKKFQCVFEGIAKQGNPTLLNKIYTELYITEGGTGEVNNEHELRQIETTTRKQARPETAIKCNDIFKPLTGQDKPIRTVLTKGVAGIGKTVSVQKFILDWAEGKANQDVQFVFSFPFRELNLMKEDKHTLIELLNHFSMETKVSRISNYNKYKVLFIFDGLDECRLPLDFQKNKICWDVTESTSVDVLLTNLIRGNLLPSALLWITTRPAAANKIPSGCVDQVTEVRGFNDPQKEEYFRKRFCDEDLASRIISHIKTSRSLHIMCHIPVFCWISATVLEHMLKHKREEMPKTLTEMYTHLVVFHTKQKNEKYPGKEETGPHWNKKSILSLGKLAFQQLVKGNLIFYEEDLKEAGIDVNEASVYSGLCTQIFKEECGLYQDKVYCFVHLSIQEFLAAVYVFLSFNNNNQNLMDKLQTKDESSVTFYKSSVFSSLFREKPKVTEVTFYTSAVDKALQSETGNLDLFLRFLLGLSLESNQKHLRGLLTKTRSSSQSHEETVKYIKKKIRENPSPERSINLFHCLNELNDHSLVEEIQSFLRSGSVSEEELSPGQWSALVFVLLTSEKELDVFDLKKYSRSEEGLLRLLPVVKASRAALLSGCLVTEEGCASLVSALESNPSHLRELDLSYNHPGDSGVELLSNGLGNPHCRLETLRLTVCKLTDTSCKVLASVLSSNPSHLRELDLSNNDLKDSGVELLSAGLGNPHCKLETLRLSGCGVTEEGCASLVSALRSNPSHLRELDLSYNHPGDSGVRLLSAGLEDPHCRLEKLKLSGGGVTEEGCASLVSALESNPSHLRELDLSNNDLKDSGVKLLSAGLGNPHCKLETLRLSGCLVTEEGCASLVSALRSNPSHLRELDLSYNHPGDSGVRLLSAGLEDPHCRLEKLNVKHGGENTMKPGLRKYVCDLTLDPNTVNRHLSLSEENRKVTRRREEQPYPDHPERFEDWEQVLCREGLTGRCYWEVEWSGRGARIGVAYKGISRRGRGGGKDCLIGYNDKSWSLTCYDNNYTAWHNSNPTTIDVPSSSPHRVGVYLDWPAGTLSFYRVSSDTLTHLYTFTSTFTEPLYPAFRVWDNDSSSVSLCQVVPVSNTT</sequence>
<dbReference type="GeneTree" id="ENSGT01150000286904"/>
<dbReference type="FunFam" id="3.80.10.10:FF:000100">
    <property type="entry name" value="Si:dkey-11n14.1"/>
    <property type="match status" value="1"/>
</dbReference>
<evidence type="ECO:0000259" key="9">
    <source>
        <dbReference type="PROSITE" id="PS50837"/>
    </source>
</evidence>
<dbReference type="PRINTS" id="PR01407">
    <property type="entry name" value="BUTYPHLNCDUF"/>
</dbReference>
<organism evidence="10 11">
    <name type="scientific">Oncorhynchus kisutch</name>
    <name type="common">Coho salmon</name>
    <name type="synonym">Salmo kisutch</name>
    <dbReference type="NCBI Taxonomy" id="8019"/>
    <lineage>
        <taxon>Eukaryota</taxon>
        <taxon>Metazoa</taxon>
        <taxon>Chordata</taxon>
        <taxon>Craniata</taxon>
        <taxon>Vertebrata</taxon>
        <taxon>Euteleostomi</taxon>
        <taxon>Actinopterygii</taxon>
        <taxon>Neopterygii</taxon>
        <taxon>Teleostei</taxon>
        <taxon>Protacanthopterygii</taxon>
        <taxon>Salmoniformes</taxon>
        <taxon>Salmonidae</taxon>
        <taxon>Salmoninae</taxon>
        <taxon>Oncorhynchus</taxon>
    </lineage>
</organism>
<protein>
    <recommendedName>
        <fullName evidence="12">NACHT, LRR and PYD domains-containing protein 12-like</fullName>
    </recommendedName>
</protein>
<evidence type="ECO:0000256" key="7">
    <source>
        <dbReference type="SAM" id="MobiDB-lite"/>
    </source>
</evidence>
<keyword evidence="3" id="KW-0433">Leucine-rich repeat</keyword>
<dbReference type="Pfam" id="PF13516">
    <property type="entry name" value="LRR_6"/>
    <property type="match status" value="6"/>
</dbReference>
<evidence type="ECO:0000313" key="11">
    <source>
        <dbReference type="Proteomes" id="UP000694557"/>
    </source>
</evidence>
<dbReference type="InterPro" id="IPR003877">
    <property type="entry name" value="SPRY_dom"/>
</dbReference>
<evidence type="ECO:0000256" key="5">
    <source>
        <dbReference type="ARBA" id="ARBA00022741"/>
    </source>
</evidence>
<keyword evidence="2" id="KW-0963">Cytoplasm</keyword>
<evidence type="ECO:0000313" key="10">
    <source>
        <dbReference type="Ensembl" id="ENSOKIP00005088860.1"/>
    </source>
</evidence>
<dbReference type="Proteomes" id="UP000694557">
    <property type="component" value="Unassembled WGS sequence"/>
</dbReference>
<dbReference type="InterPro" id="IPR011029">
    <property type="entry name" value="DEATH-like_dom_sf"/>
</dbReference>
<proteinExistence type="predicted"/>
<feature type="compositionally biased region" description="Basic and acidic residues" evidence="7">
    <location>
        <begin position="20"/>
        <end position="34"/>
    </location>
</feature>
<feature type="region of interest" description="Disordered" evidence="7">
    <location>
        <begin position="1"/>
        <end position="84"/>
    </location>
</feature>
<name>A0A8C7JKJ3_ONCKI</name>
<dbReference type="Ensembl" id="ENSOKIT00005094973.1">
    <property type="protein sequence ID" value="ENSOKIP00005088860.1"/>
    <property type="gene ID" value="ENSOKIG00005038680.1"/>
</dbReference>
<evidence type="ECO:0000256" key="3">
    <source>
        <dbReference type="ARBA" id="ARBA00022614"/>
    </source>
</evidence>
<accession>A0A8C7JKJ3</accession>
<dbReference type="InterPro" id="IPR001870">
    <property type="entry name" value="B30.2/SPRY"/>
</dbReference>
<keyword evidence="6" id="KW-0067">ATP-binding</keyword>
<dbReference type="PROSITE" id="PS51450">
    <property type="entry name" value="LRR"/>
    <property type="match status" value="2"/>
</dbReference>
<dbReference type="InterPro" id="IPR001611">
    <property type="entry name" value="Leu-rich_rpt"/>
</dbReference>
<dbReference type="Pfam" id="PF14484">
    <property type="entry name" value="FISNA"/>
    <property type="match status" value="1"/>
</dbReference>
<dbReference type="FunFam" id="2.60.120.920:FF:000037">
    <property type="entry name" value="Si:dkey-191j3.2"/>
    <property type="match status" value="1"/>
</dbReference>
<dbReference type="PROSITE" id="PS50188">
    <property type="entry name" value="B302_SPRY"/>
    <property type="match status" value="1"/>
</dbReference>
<comment type="subcellular location">
    <subcellularLocation>
        <location evidence="1">Cytoplasm</location>
    </subcellularLocation>
</comment>
<dbReference type="SMART" id="SM00449">
    <property type="entry name" value="SPRY"/>
    <property type="match status" value="1"/>
</dbReference>
<dbReference type="GO" id="GO:0005524">
    <property type="term" value="F:ATP binding"/>
    <property type="evidence" value="ECO:0007669"/>
    <property type="project" value="UniProtKB-KW"/>
</dbReference>
<feature type="domain" description="NACHT" evidence="9">
    <location>
        <begin position="263"/>
        <end position="397"/>
    </location>
</feature>
<dbReference type="InterPro" id="IPR041267">
    <property type="entry name" value="NLRP_HD2"/>
</dbReference>
<reference evidence="10" key="2">
    <citation type="submission" date="2025-09" db="UniProtKB">
        <authorList>
            <consortium name="Ensembl"/>
        </authorList>
    </citation>
    <scope>IDENTIFICATION</scope>
</reference>
<dbReference type="Pfam" id="PF13765">
    <property type="entry name" value="PRY"/>
    <property type="match status" value="1"/>
</dbReference>
<feature type="region of interest" description="Disordered" evidence="7">
    <location>
        <begin position="123"/>
        <end position="146"/>
    </location>
</feature>
<evidence type="ECO:0000256" key="4">
    <source>
        <dbReference type="ARBA" id="ARBA00022737"/>
    </source>
</evidence>
<keyword evidence="11" id="KW-1185">Reference proteome</keyword>
<feature type="compositionally biased region" description="Basic and acidic residues" evidence="7">
    <location>
        <begin position="1"/>
        <end position="10"/>
    </location>
</feature>
<dbReference type="SUPFAM" id="SSF52047">
    <property type="entry name" value="RNI-like"/>
    <property type="match status" value="1"/>
</dbReference>
<dbReference type="InterPro" id="IPR006574">
    <property type="entry name" value="PRY"/>
</dbReference>
<dbReference type="SUPFAM" id="SSF52540">
    <property type="entry name" value="P-loop containing nucleoside triphosphate hydrolases"/>
    <property type="match status" value="1"/>
</dbReference>
<dbReference type="CDD" id="cd16040">
    <property type="entry name" value="SPRY_PRY_SNTX"/>
    <property type="match status" value="1"/>
</dbReference>
<keyword evidence="5" id="KW-0547">Nucleotide-binding</keyword>